<dbReference type="InterPro" id="IPR036691">
    <property type="entry name" value="Endo/exonu/phosph_ase_sf"/>
</dbReference>
<dbReference type="PANTHER" id="PTHR33710">
    <property type="entry name" value="BNAC02G09200D PROTEIN"/>
    <property type="match status" value="1"/>
</dbReference>
<evidence type="ECO:0000256" key="1">
    <source>
        <dbReference type="SAM" id="MobiDB-lite"/>
    </source>
</evidence>
<evidence type="ECO:0000313" key="2">
    <source>
        <dbReference type="EMBL" id="KAK7287147.1"/>
    </source>
</evidence>
<dbReference type="AlphaFoldDB" id="A0AAN9P6X2"/>
<proteinExistence type="predicted"/>
<evidence type="ECO:0000313" key="3">
    <source>
        <dbReference type="Proteomes" id="UP001372338"/>
    </source>
</evidence>
<comment type="caution">
    <text evidence="2">The sequence shown here is derived from an EMBL/GenBank/DDBJ whole genome shotgun (WGS) entry which is preliminary data.</text>
</comment>
<evidence type="ECO:0008006" key="4">
    <source>
        <dbReference type="Google" id="ProtNLM"/>
    </source>
</evidence>
<feature type="compositionally biased region" description="Basic and acidic residues" evidence="1">
    <location>
        <begin position="252"/>
        <end position="261"/>
    </location>
</feature>
<dbReference type="Proteomes" id="UP001372338">
    <property type="component" value="Unassembled WGS sequence"/>
</dbReference>
<name>A0AAN9P6X2_CROPI</name>
<dbReference type="Gene3D" id="3.60.10.10">
    <property type="entry name" value="Endonuclease/exonuclease/phosphatase"/>
    <property type="match status" value="1"/>
</dbReference>
<dbReference type="EMBL" id="JAYWIO010000001">
    <property type="protein sequence ID" value="KAK7287147.1"/>
    <property type="molecule type" value="Genomic_DNA"/>
</dbReference>
<keyword evidence="3" id="KW-1185">Reference proteome</keyword>
<sequence>MFQVEVLQKSSQLIHRIVTLVQNQDKFYATYVYAANEKEKRRELWSDLCQLKQGIIGPWLILGDFNCCLELNEKLGGNDLDWKAMDEFRQCVNQCELQDMKFVGSFYTWDNKQYQADRIWCKLDRNLVNADWISKWPHLETDFFTSSVSDHSPTLIRRGSQITKTAGNFKFLNLCTQSNVFKEEVQKIWSTEVRGHGMYRVAAKLALLKKPLKGINNSEFSGIVEREKQSRQILEETQSKLRQNPQDLALQQEEKRSLQNT</sequence>
<accession>A0AAN9P6X2</accession>
<organism evidence="2 3">
    <name type="scientific">Crotalaria pallida</name>
    <name type="common">Smooth rattlebox</name>
    <name type="synonym">Crotalaria striata</name>
    <dbReference type="NCBI Taxonomy" id="3830"/>
    <lineage>
        <taxon>Eukaryota</taxon>
        <taxon>Viridiplantae</taxon>
        <taxon>Streptophyta</taxon>
        <taxon>Embryophyta</taxon>
        <taxon>Tracheophyta</taxon>
        <taxon>Spermatophyta</taxon>
        <taxon>Magnoliopsida</taxon>
        <taxon>eudicotyledons</taxon>
        <taxon>Gunneridae</taxon>
        <taxon>Pentapetalae</taxon>
        <taxon>rosids</taxon>
        <taxon>fabids</taxon>
        <taxon>Fabales</taxon>
        <taxon>Fabaceae</taxon>
        <taxon>Papilionoideae</taxon>
        <taxon>50 kb inversion clade</taxon>
        <taxon>genistoids sensu lato</taxon>
        <taxon>core genistoids</taxon>
        <taxon>Crotalarieae</taxon>
        <taxon>Crotalaria</taxon>
    </lineage>
</organism>
<dbReference type="SUPFAM" id="SSF56219">
    <property type="entry name" value="DNase I-like"/>
    <property type="match status" value="1"/>
</dbReference>
<dbReference type="PANTHER" id="PTHR33710:SF64">
    <property type="entry name" value="ENDONUCLEASE_EXONUCLEASE_PHOSPHATASE DOMAIN-CONTAINING PROTEIN"/>
    <property type="match status" value="1"/>
</dbReference>
<gene>
    <name evidence="2" type="ORF">RIF29_00221</name>
</gene>
<protein>
    <recommendedName>
        <fullName evidence="4">Endonuclease/exonuclease/phosphatase domain-containing protein</fullName>
    </recommendedName>
</protein>
<reference evidence="2 3" key="1">
    <citation type="submission" date="2024-01" db="EMBL/GenBank/DDBJ databases">
        <title>The genomes of 5 underutilized Papilionoideae crops provide insights into root nodulation and disease resistanc.</title>
        <authorList>
            <person name="Yuan L."/>
        </authorList>
    </citation>
    <scope>NUCLEOTIDE SEQUENCE [LARGE SCALE GENOMIC DNA]</scope>
    <source>
        <strain evidence="2">ZHUSHIDOU_FW_LH</strain>
        <tissue evidence="2">Leaf</tissue>
    </source>
</reference>
<feature type="region of interest" description="Disordered" evidence="1">
    <location>
        <begin position="236"/>
        <end position="261"/>
    </location>
</feature>